<keyword evidence="3" id="KW-1185">Reference proteome</keyword>
<dbReference type="EMBL" id="JANKHO010002246">
    <property type="protein sequence ID" value="KAJ3493614.1"/>
    <property type="molecule type" value="Genomic_DNA"/>
</dbReference>
<accession>A0A9W8MPS8</accession>
<evidence type="ECO:0000313" key="3">
    <source>
        <dbReference type="Proteomes" id="UP001148786"/>
    </source>
</evidence>
<feature type="region of interest" description="Disordered" evidence="1">
    <location>
        <begin position="51"/>
        <end position="114"/>
    </location>
</feature>
<reference evidence="2" key="1">
    <citation type="submission" date="2022-07" db="EMBL/GenBank/DDBJ databases">
        <title>Genome Sequence of Agrocybe chaxingu.</title>
        <authorList>
            <person name="Buettner E."/>
        </authorList>
    </citation>
    <scope>NUCLEOTIDE SEQUENCE</scope>
    <source>
        <strain evidence="2">MP-N11</strain>
    </source>
</reference>
<dbReference type="Proteomes" id="UP001148786">
    <property type="component" value="Unassembled WGS sequence"/>
</dbReference>
<name>A0A9W8MPS8_9AGAR</name>
<comment type="caution">
    <text evidence="2">The sequence shown here is derived from an EMBL/GenBank/DDBJ whole genome shotgun (WGS) entry which is preliminary data.</text>
</comment>
<evidence type="ECO:0000313" key="2">
    <source>
        <dbReference type="EMBL" id="KAJ3493614.1"/>
    </source>
</evidence>
<sequence>MHLQPAFAFAVANVLLGVHESPTALLLDRRGRPYQRRQSNASLPPAVIALLDSSTSRQRTRPHFPHPSHLEKPTFHDDHDDHDTVGTGATSSHGIRSYSERKQADDDDGERDTR</sequence>
<feature type="compositionally biased region" description="Basic and acidic residues" evidence="1">
    <location>
        <begin position="68"/>
        <end position="84"/>
    </location>
</feature>
<evidence type="ECO:0000256" key="1">
    <source>
        <dbReference type="SAM" id="MobiDB-lite"/>
    </source>
</evidence>
<proteinExistence type="predicted"/>
<dbReference type="AlphaFoldDB" id="A0A9W8MPS8"/>
<feature type="compositionally biased region" description="Acidic residues" evidence="1">
    <location>
        <begin position="105"/>
        <end position="114"/>
    </location>
</feature>
<protein>
    <submittedName>
        <fullName evidence="2">Uncharacterized protein</fullName>
    </submittedName>
</protein>
<gene>
    <name evidence="2" type="ORF">NLJ89_g10976</name>
</gene>
<organism evidence="2 3">
    <name type="scientific">Agrocybe chaxingu</name>
    <dbReference type="NCBI Taxonomy" id="84603"/>
    <lineage>
        <taxon>Eukaryota</taxon>
        <taxon>Fungi</taxon>
        <taxon>Dikarya</taxon>
        <taxon>Basidiomycota</taxon>
        <taxon>Agaricomycotina</taxon>
        <taxon>Agaricomycetes</taxon>
        <taxon>Agaricomycetidae</taxon>
        <taxon>Agaricales</taxon>
        <taxon>Agaricineae</taxon>
        <taxon>Strophariaceae</taxon>
        <taxon>Agrocybe</taxon>
    </lineage>
</organism>